<evidence type="ECO:0000256" key="4">
    <source>
        <dbReference type="ARBA" id="ARBA00023239"/>
    </source>
</evidence>
<sequence>MLAHCQCGVLQASVTDDAQPTTVLCHCDDCQRRSGSPFGVIAYFAKEAVTVSGEAREYRRGSYSGTALTNGFCPHCGSTVYVLLEKAPALIGVPVGAFADPAFPAPVRAVWEQHRHPWVSLPDGIPTFARGTDGK</sequence>
<evidence type="ECO:0000256" key="3">
    <source>
        <dbReference type="ARBA" id="ARBA00022833"/>
    </source>
</evidence>
<keyword evidence="4" id="KW-0456">Lyase</keyword>
<dbReference type="RefSeq" id="WP_119592344.1">
    <property type="nucleotide sequence ID" value="NZ_QXFM01000066.1"/>
</dbReference>
<comment type="caution">
    <text evidence="6">The sequence shown here is derived from an EMBL/GenBank/DDBJ whole genome shotgun (WGS) entry which is preliminary data.</text>
</comment>
<dbReference type="PROSITE" id="PS51891">
    <property type="entry name" value="CENP_V_GFA"/>
    <property type="match status" value="1"/>
</dbReference>
<dbReference type="GO" id="GO:0046872">
    <property type="term" value="F:metal ion binding"/>
    <property type="evidence" value="ECO:0007669"/>
    <property type="project" value="UniProtKB-KW"/>
</dbReference>
<comment type="similarity">
    <text evidence="1">Belongs to the Gfa family.</text>
</comment>
<evidence type="ECO:0000256" key="2">
    <source>
        <dbReference type="ARBA" id="ARBA00022723"/>
    </source>
</evidence>
<dbReference type="SUPFAM" id="SSF51316">
    <property type="entry name" value="Mss4-like"/>
    <property type="match status" value="1"/>
</dbReference>
<reference evidence="6 7" key="1">
    <citation type="submission" date="2018-08" db="EMBL/GenBank/DDBJ databases">
        <title>Erythrobacter zhengii sp.nov., a bacterium isolated from deep-sea sediment.</title>
        <authorList>
            <person name="Fang C."/>
            <person name="Wu Y.-H."/>
            <person name="Sun C."/>
            <person name="Wang H."/>
            <person name="Cheng H."/>
            <person name="Meng F.-X."/>
            <person name="Wang C.-S."/>
            <person name="Xu X.-W."/>
        </authorList>
    </citation>
    <scope>NUCLEOTIDE SEQUENCE [LARGE SCALE GENOMIC DNA]</scope>
    <source>
        <strain evidence="6 7">CCTCC AB 2015396</strain>
    </source>
</reference>
<organism evidence="6 7">
    <name type="scientific">Aurantiacibacter xanthus</name>
    <dbReference type="NCBI Taxonomy" id="1784712"/>
    <lineage>
        <taxon>Bacteria</taxon>
        <taxon>Pseudomonadati</taxon>
        <taxon>Pseudomonadota</taxon>
        <taxon>Alphaproteobacteria</taxon>
        <taxon>Sphingomonadales</taxon>
        <taxon>Erythrobacteraceae</taxon>
        <taxon>Aurantiacibacter</taxon>
    </lineage>
</organism>
<gene>
    <name evidence="6" type="ORF">D2V17_06870</name>
</gene>
<dbReference type="Pfam" id="PF04828">
    <property type="entry name" value="GFA"/>
    <property type="match status" value="1"/>
</dbReference>
<keyword evidence="2" id="KW-0479">Metal-binding</keyword>
<evidence type="ECO:0000313" key="7">
    <source>
        <dbReference type="Proteomes" id="UP000265366"/>
    </source>
</evidence>
<dbReference type="OrthoDB" id="7186766at2"/>
<proteinExistence type="inferred from homology"/>
<dbReference type="InterPro" id="IPR006913">
    <property type="entry name" value="CENP-V/GFA"/>
</dbReference>
<evidence type="ECO:0000259" key="5">
    <source>
        <dbReference type="PROSITE" id="PS51891"/>
    </source>
</evidence>
<accession>A0A3A1P574</accession>
<dbReference type="GO" id="GO:0016846">
    <property type="term" value="F:carbon-sulfur lyase activity"/>
    <property type="evidence" value="ECO:0007669"/>
    <property type="project" value="InterPro"/>
</dbReference>
<keyword evidence="3" id="KW-0862">Zinc</keyword>
<evidence type="ECO:0000313" key="6">
    <source>
        <dbReference type="EMBL" id="RIV88609.1"/>
    </source>
</evidence>
<dbReference type="PANTHER" id="PTHR33337:SF40">
    <property type="entry name" value="CENP-V_GFA DOMAIN-CONTAINING PROTEIN-RELATED"/>
    <property type="match status" value="1"/>
</dbReference>
<dbReference type="AlphaFoldDB" id="A0A3A1P574"/>
<dbReference type="EMBL" id="QXFM01000066">
    <property type="protein sequence ID" value="RIV88609.1"/>
    <property type="molecule type" value="Genomic_DNA"/>
</dbReference>
<dbReference type="PANTHER" id="PTHR33337">
    <property type="entry name" value="GFA DOMAIN-CONTAINING PROTEIN"/>
    <property type="match status" value="1"/>
</dbReference>
<evidence type="ECO:0000256" key="1">
    <source>
        <dbReference type="ARBA" id="ARBA00005495"/>
    </source>
</evidence>
<name>A0A3A1P574_9SPHN</name>
<protein>
    <submittedName>
        <fullName evidence="6">Aldehyde-activating protein</fullName>
    </submittedName>
</protein>
<feature type="domain" description="CENP-V/GFA" evidence="5">
    <location>
        <begin position="1"/>
        <end position="112"/>
    </location>
</feature>
<dbReference type="Proteomes" id="UP000265366">
    <property type="component" value="Unassembled WGS sequence"/>
</dbReference>
<keyword evidence="7" id="KW-1185">Reference proteome</keyword>
<dbReference type="Gene3D" id="3.90.1590.10">
    <property type="entry name" value="glutathione-dependent formaldehyde- activating enzyme (gfa)"/>
    <property type="match status" value="1"/>
</dbReference>
<dbReference type="InterPro" id="IPR011057">
    <property type="entry name" value="Mss4-like_sf"/>
</dbReference>